<protein>
    <submittedName>
        <fullName evidence="1">6455_t:CDS:1</fullName>
    </submittedName>
</protein>
<gene>
    <name evidence="1" type="ORF">DERYTH_LOCUS19210</name>
</gene>
<accession>A0A9N9JD78</accession>
<dbReference type="OrthoDB" id="2438869at2759"/>
<dbReference type="EMBL" id="CAJVPY010020669">
    <property type="protein sequence ID" value="CAG8776550.1"/>
    <property type="molecule type" value="Genomic_DNA"/>
</dbReference>
<name>A0A9N9JD78_9GLOM</name>
<dbReference type="Proteomes" id="UP000789405">
    <property type="component" value="Unassembled WGS sequence"/>
</dbReference>
<comment type="caution">
    <text evidence="1">The sequence shown here is derived from an EMBL/GenBank/DDBJ whole genome shotgun (WGS) entry which is preliminary data.</text>
</comment>
<evidence type="ECO:0000313" key="1">
    <source>
        <dbReference type="EMBL" id="CAG8776550.1"/>
    </source>
</evidence>
<feature type="non-terminal residue" evidence="1">
    <location>
        <position position="104"/>
    </location>
</feature>
<dbReference type="AlphaFoldDB" id="A0A9N9JD78"/>
<sequence length="104" mass="12019">MSQQQIFKCSICLESNLYLRNVTVNLQDKINNCPDKEYYIHLITGVDKLCSSCYMKIIDSERFQKSTINRNNQLDNMDNLVDNSESNISTNLMDISNLIESNKS</sequence>
<evidence type="ECO:0000313" key="2">
    <source>
        <dbReference type="Proteomes" id="UP000789405"/>
    </source>
</evidence>
<proteinExistence type="predicted"/>
<reference evidence="1" key="1">
    <citation type="submission" date="2021-06" db="EMBL/GenBank/DDBJ databases">
        <authorList>
            <person name="Kallberg Y."/>
            <person name="Tangrot J."/>
            <person name="Rosling A."/>
        </authorList>
    </citation>
    <scope>NUCLEOTIDE SEQUENCE</scope>
    <source>
        <strain evidence="1">MA453B</strain>
    </source>
</reference>
<organism evidence="1 2">
    <name type="scientific">Dentiscutata erythropus</name>
    <dbReference type="NCBI Taxonomy" id="1348616"/>
    <lineage>
        <taxon>Eukaryota</taxon>
        <taxon>Fungi</taxon>
        <taxon>Fungi incertae sedis</taxon>
        <taxon>Mucoromycota</taxon>
        <taxon>Glomeromycotina</taxon>
        <taxon>Glomeromycetes</taxon>
        <taxon>Diversisporales</taxon>
        <taxon>Gigasporaceae</taxon>
        <taxon>Dentiscutata</taxon>
    </lineage>
</organism>
<keyword evidence="2" id="KW-1185">Reference proteome</keyword>